<accession>A0AAD6UFT3</accession>
<evidence type="ECO:0000313" key="2">
    <source>
        <dbReference type="Proteomes" id="UP001222325"/>
    </source>
</evidence>
<protein>
    <submittedName>
        <fullName evidence="1">Uncharacterized protein</fullName>
    </submittedName>
</protein>
<gene>
    <name evidence="1" type="ORF">B0H15DRAFT_465846</name>
</gene>
<dbReference type="Proteomes" id="UP001222325">
    <property type="component" value="Unassembled WGS sequence"/>
</dbReference>
<comment type="caution">
    <text evidence="1">The sequence shown here is derived from an EMBL/GenBank/DDBJ whole genome shotgun (WGS) entry which is preliminary data.</text>
</comment>
<dbReference type="AlphaFoldDB" id="A0AAD6UFT3"/>
<proteinExistence type="predicted"/>
<name>A0AAD6UFT3_9AGAR</name>
<evidence type="ECO:0000313" key="1">
    <source>
        <dbReference type="EMBL" id="KAJ7100974.1"/>
    </source>
</evidence>
<sequence>MLRNTVWRLVQLLAQSLAPEFKSPFAKLGRRLGDTSPFFEVHFPLAWDGKRCWNGSISRVQMTRTAALDSRHLVLSRTGRTTPRLFLDDRLCFKSCLGLFDLGSEAGDSSQEAGRDAFLCLQGHNRISERRSCMIKAPVKATRTQDILATRVSIPWVSQRHNLLTWASSADLALRTDHGRRYLVSSAIRQFSQISPVHFQILDFSSMRCSRAR</sequence>
<reference evidence="1" key="1">
    <citation type="submission" date="2023-03" db="EMBL/GenBank/DDBJ databases">
        <title>Massive genome expansion in bonnet fungi (Mycena s.s.) driven by repeated elements and novel gene families across ecological guilds.</title>
        <authorList>
            <consortium name="Lawrence Berkeley National Laboratory"/>
            <person name="Harder C.B."/>
            <person name="Miyauchi S."/>
            <person name="Viragh M."/>
            <person name="Kuo A."/>
            <person name="Thoen E."/>
            <person name="Andreopoulos B."/>
            <person name="Lu D."/>
            <person name="Skrede I."/>
            <person name="Drula E."/>
            <person name="Henrissat B."/>
            <person name="Morin E."/>
            <person name="Kohler A."/>
            <person name="Barry K."/>
            <person name="LaButti K."/>
            <person name="Morin E."/>
            <person name="Salamov A."/>
            <person name="Lipzen A."/>
            <person name="Mereny Z."/>
            <person name="Hegedus B."/>
            <person name="Baldrian P."/>
            <person name="Stursova M."/>
            <person name="Weitz H."/>
            <person name="Taylor A."/>
            <person name="Grigoriev I.V."/>
            <person name="Nagy L.G."/>
            <person name="Martin F."/>
            <person name="Kauserud H."/>
        </authorList>
    </citation>
    <scope>NUCLEOTIDE SEQUENCE</scope>
    <source>
        <strain evidence="1">CBHHK173m</strain>
    </source>
</reference>
<dbReference type="EMBL" id="JARJCN010000005">
    <property type="protein sequence ID" value="KAJ7100974.1"/>
    <property type="molecule type" value="Genomic_DNA"/>
</dbReference>
<keyword evidence="2" id="KW-1185">Reference proteome</keyword>
<organism evidence="1 2">
    <name type="scientific">Mycena belliarum</name>
    <dbReference type="NCBI Taxonomy" id="1033014"/>
    <lineage>
        <taxon>Eukaryota</taxon>
        <taxon>Fungi</taxon>
        <taxon>Dikarya</taxon>
        <taxon>Basidiomycota</taxon>
        <taxon>Agaricomycotina</taxon>
        <taxon>Agaricomycetes</taxon>
        <taxon>Agaricomycetidae</taxon>
        <taxon>Agaricales</taxon>
        <taxon>Marasmiineae</taxon>
        <taxon>Mycenaceae</taxon>
        <taxon>Mycena</taxon>
    </lineage>
</organism>